<accession>A0ABD1G2I1</accession>
<dbReference type="SUPFAM" id="SSF56973">
    <property type="entry name" value="Aerolisin/ETX pore-forming domain"/>
    <property type="match status" value="1"/>
</dbReference>
<dbReference type="Gene3D" id="2.80.10.50">
    <property type="match status" value="2"/>
</dbReference>
<organism evidence="2 3">
    <name type="scientific">Salvia divinorum</name>
    <name type="common">Maria pastora</name>
    <name type="synonym">Diviner's sage</name>
    <dbReference type="NCBI Taxonomy" id="28513"/>
    <lineage>
        <taxon>Eukaryota</taxon>
        <taxon>Viridiplantae</taxon>
        <taxon>Streptophyta</taxon>
        <taxon>Embryophyta</taxon>
        <taxon>Tracheophyta</taxon>
        <taxon>Spermatophyta</taxon>
        <taxon>Magnoliopsida</taxon>
        <taxon>eudicotyledons</taxon>
        <taxon>Gunneridae</taxon>
        <taxon>Pentapetalae</taxon>
        <taxon>asterids</taxon>
        <taxon>lamiids</taxon>
        <taxon>Lamiales</taxon>
        <taxon>Lamiaceae</taxon>
        <taxon>Nepetoideae</taxon>
        <taxon>Mentheae</taxon>
        <taxon>Salviinae</taxon>
        <taxon>Salvia</taxon>
        <taxon>Salvia subgen. Calosphace</taxon>
    </lineage>
</organism>
<gene>
    <name evidence="2" type="ORF">AAHA92_27037</name>
</gene>
<keyword evidence="3" id="KW-1185">Reference proteome</keyword>
<dbReference type="InterPro" id="IPR036242">
    <property type="entry name" value="Agglutinin_dom_sf"/>
</dbReference>
<feature type="domain" description="Agglutinin" evidence="1">
    <location>
        <begin position="136"/>
        <end position="271"/>
    </location>
</feature>
<reference evidence="2 3" key="1">
    <citation type="submission" date="2024-06" db="EMBL/GenBank/DDBJ databases">
        <title>A chromosome level genome sequence of Diviner's sage (Salvia divinorum).</title>
        <authorList>
            <person name="Ford S.A."/>
            <person name="Ro D.-K."/>
            <person name="Ness R.W."/>
            <person name="Phillips M.A."/>
        </authorList>
    </citation>
    <scope>NUCLEOTIDE SEQUENCE [LARGE SCALE GENOMIC DNA]</scope>
    <source>
        <strain evidence="2">SAF-2024a</strain>
        <tissue evidence="2">Leaf</tissue>
    </source>
</reference>
<comment type="caution">
    <text evidence="2">The sequence shown here is derived from an EMBL/GenBank/DDBJ whole genome shotgun (WGS) entry which is preliminary data.</text>
</comment>
<proteinExistence type="predicted"/>
<evidence type="ECO:0000313" key="3">
    <source>
        <dbReference type="Proteomes" id="UP001567538"/>
    </source>
</evidence>
<dbReference type="EMBL" id="JBEAFC010000010">
    <property type="protein sequence ID" value="KAL1538276.1"/>
    <property type="molecule type" value="Genomic_DNA"/>
</dbReference>
<dbReference type="Pfam" id="PF07468">
    <property type="entry name" value="Agglutinin"/>
    <property type="match status" value="1"/>
</dbReference>
<dbReference type="AlphaFoldDB" id="A0ABD1G2I1"/>
<dbReference type="InterPro" id="IPR053237">
    <property type="entry name" value="Natterin_C"/>
</dbReference>
<dbReference type="InterPro" id="IPR008998">
    <property type="entry name" value="Agglutinin"/>
</dbReference>
<dbReference type="SMART" id="SM00791">
    <property type="entry name" value="Agglutinin"/>
    <property type="match status" value="1"/>
</dbReference>
<evidence type="ECO:0000259" key="1">
    <source>
        <dbReference type="SMART" id="SM00791"/>
    </source>
</evidence>
<dbReference type="CDD" id="cd00257">
    <property type="entry name" value="beta-trefoil_FSCN-like"/>
    <property type="match status" value="1"/>
</dbReference>
<dbReference type="PANTHER" id="PTHR39244:SF5">
    <property type="entry name" value="NATTERIN-3-LIKE"/>
    <property type="match status" value="1"/>
</dbReference>
<name>A0ABD1G2I1_SALDI</name>
<protein>
    <recommendedName>
        <fullName evidence="1">Agglutinin domain-containing protein</fullName>
    </recommendedName>
</protein>
<dbReference type="PANTHER" id="PTHR39244">
    <property type="entry name" value="NATTERIN-4"/>
    <property type="match status" value="1"/>
</dbReference>
<dbReference type="Proteomes" id="UP001567538">
    <property type="component" value="Unassembled WGS sequence"/>
</dbReference>
<sequence>MSLTKFPNFIMLKYEPHKHSFFAYKDVAGTVSGAVVVESEIGAFNPMAKIEIDPSKTNSKYFHIRFSHNNKYWSRNNAEDGFIVAVSTKAEEDTIQSSMHPSGFNVEINGAPLSVVVSKESTEFNRLNFVDWESIVKLPKHIALKSNNEKFLKAVKDSYSSLEFMSDDPNAVTSEQEIQWLPSGEIRIKSKAYEKFWQRGTDSHQTVYAVSNEQDTNKADTLFWPIKVDEKTIALRCVGNNKYCSRNRFYYDYLHAAADSIVNEAKFEVHELVSERSVYDMDYHLSEARIYDEVPYLSGSTVLKNAGDEPATLTGTLGYQVESSYSFTSSWSLTAGLKVKFSGSLAEAVKAEVEISGSVTKTWEWGAVESTKNKLETSASATVPARSSVKVNYMATKGKYSVPFSYTQRDVDSTTGKATITQHHDGIYQGLNCYNFRFEVEKAVPL</sequence>
<dbReference type="SUPFAM" id="SSF50382">
    <property type="entry name" value="Agglutinin"/>
    <property type="match status" value="2"/>
</dbReference>
<dbReference type="Gene3D" id="2.170.15.10">
    <property type="entry name" value="Proaerolysin, chain A, domain 3"/>
    <property type="match status" value="1"/>
</dbReference>
<evidence type="ECO:0000313" key="2">
    <source>
        <dbReference type="EMBL" id="KAL1538276.1"/>
    </source>
</evidence>